<dbReference type="GO" id="GO:0015179">
    <property type="term" value="F:L-amino acid transmembrane transporter activity"/>
    <property type="evidence" value="ECO:0007669"/>
    <property type="project" value="TreeGrafter"/>
</dbReference>
<protein>
    <submittedName>
        <fullName evidence="5">Uncharacterized protein</fullName>
    </submittedName>
</protein>
<evidence type="ECO:0000256" key="3">
    <source>
        <dbReference type="ARBA" id="ARBA00022989"/>
    </source>
</evidence>
<keyword evidence="2" id="KW-0812">Transmembrane</keyword>
<dbReference type="InterPro" id="IPR050598">
    <property type="entry name" value="AminoAcid_Transporter"/>
</dbReference>
<sequence length="323" mass="35997">MVGKVGALVVIIIAGFAWMFSGHYENYENPWAGTVQEPGKIAASFYAGIYSYAGWNYLNFVTEELKNPYRDLPRAIYISLPIITAIYVAANIAYFAVLAPFDMYASEAVAVTFGSYILGRWAVVMPIFVAMSAFGSLCVHIQASSRLCFVGARDGMFPDCLSLINLDRKTPVPALVFLGILSLATLTSSDIMSLIVYASWIESLFILVSLSGMLWMRYKRPELKRPIKVNLLIPITFLVICFFLVVLPIYVRPMEVGVGILITASGIPAYLVGIHWKSKPLWLQRFSVRLTNFVMTLAHAAPQDVLDIIEEKEKEIHPDDKSC</sequence>
<evidence type="ECO:0000256" key="1">
    <source>
        <dbReference type="ARBA" id="ARBA00004141"/>
    </source>
</evidence>
<dbReference type="Pfam" id="PF13520">
    <property type="entry name" value="AA_permease_2"/>
    <property type="match status" value="1"/>
</dbReference>
<reference evidence="5" key="1">
    <citation type="submission" date="2020-11" db="EMBL/GenBank/DDBJ databases">
        <authorList>
            <person name="Tran Van P."/>
        </authorList>
    </citation>
    <scope>NUCLEOTIDE SEQUENCE</scope>
</reference>
<dbReference type="AlphaFoldDB" id="A0A7R8WB09"/>
<comment type="subcellular location">
    <subcellularLocation>
        <location evidence="1">Membrane</location>
        <topology evidence="1">Multi-pass membrane protein</topology>
    </subcellularLocation>
</comment>
<keyword evidence="4" id="KW-0472">Membrane</keyword>
<dbReference type="GO" id="GO:0016020">
    <property type="term" value="C:membrane"/>
    <property type="evidence" value="ECO:0007669"/>
    <property type="project" value="UniProtKB-SubCell"/>
</dbReference>
<evidence type="ECO:0000313" key="5">
    <source>
        <dbReference type="EMBL" id="CAD7228259.1"/>
    </source>
</evidence>
<dbReference type="Gene3D" id="1.20.1740.10">
    <property type="entry name" value="Amino acid/polyamine transporter I"/>
    <property type="match status" value="1"/>
</dbReference>
<accession>A0A7R8WB09</accession>
<evidence type="ECO:0000256" key="4">
    <source>
        <dbReference type="ARBA" id="ARBA00023136"/>
    </source>
</evidence>
<dbReference type="PANTHER" id="PTHR11785">
    <property type="entry name" value="AMINO ACID TRANSPORTER"/>
    <property type="match status" value="1"/>
</dbReference>
<dbReference type="InterPro" id="IPR002293">
    <property type="entry name" value="AA/rel_permease1"/>
</dbReference>
<dbReference type="PANTHER" id="PTHR11785:SF240">
    <property type="entry name" value="LD25378P"/>
    <property type="match status" value="1"/>
</dbReference>
<organism evidence="5">
    <name type="scientific">Cyprideis torosa</name>
    <dbReference type="NCBI Taxonomy" id="163714"/>
    <lineage>
        <taxon>Eukaryota</taxon>
        <taxon>Metazoa</taxon>
        <taxon>Ecdysozoa</taxon>
        <taxon>Arthropoda</taxon>
        <taxon>Crustacea</taxon>
        <taxon>Oligostraca</taxon>
        <taxon>Ostracoda</taxon>
        <taxon>Podocopa</taxon>
        <taxon>Podocopida</taxon>
        <taxon>Cytherocopina</taxon>
        <taxon>Cytheroidea</taxon>
        <taxon>Cytherideidae</taxon>
        <taxon>Cyprideis</taxon>
    </lineage>
</organism>
<gene>
    <name evidence="5" type="ORF">CTOB1V02_LOCUS6146</name>
</gene>
<dbReference type="OrthoDB" id="3257095at2759"/>
<dbReference type="EMBL" id="OB661454">
    <property type="protein sequence ID" value="CAD7228259.1"/>
    <property type="molecule type" value="Genomic_DNA"/>
</dbReference>
<proteinExistence type="predicted"/>
<evidence type="ECO:0000256" key="2">
    <source>
        <dbReference type="ARBA" id="ARBA00022692"/>
    </source>
</evidence>
<keyword evidence="3" id="KW-1133">Transmembrane helix</keyword>
<name>A0A7R8WB09_9CRUS</name>